<dbReference type="AlphaFoldDB" id="A0A0A8YNM5"/>
<reference evidence="1" key="2">
    <citation type="journal article" date="2015" name="Data Brief">
        <title>Shoot transcriptome of the giant reed, Arundo donax.</title>
        <authorList>
            <person name="Barrero R.A."/>
            <person name="Guerrero F.D."/>
            <person name="Moolhuijzen P."/>
            <person name="Goolsby J.A."/>
            <person name="Tidwell J."/>
            <person name="Bellgard S.E."/>
            <person name="Bellgard M.I."/>
        </authorList>
    </citation>
    <scope>NUCLEOTIDE SEQUENCE</scope>
    <source>
        <tissue evidence="1">Shoot tissue taken approximately 20 cm above the soil surface</tissue>
    </source>
</reference>
<protein>
    <submittedName>
        <fullName evidence="1">Uncharacterized protein</fullName>
    </submittedName>
</protein>
<reference evidence="1" key="1">
    <citation type="submission" date="2014-09" db="EMBL/GenBank/DDBJ databases">
        <authorList>
            <person name="Magalhaes I.L.F."/>
            <person name="Oliveira U."/>
            <person name="Santos F.R."/>
            <person name="Vidigal T.H.D.A."/>
            <person name="Brescovit A.D."/>
            <person name="Santos A.J."/>
        </authorList>
    </citation>
    <scope>NUCLEOTIDE SEQUENCE</scope>
    <source>
        <tissue evidence="1">Shoot tissue taken approximately 20 cm above the soil surface</tissue>
    </source>
</reference>
<organism evidence="1">
    <name type="scientific">Arundo donax</name>
    <name type="common">Giant reed</name>
    <name type="synonym">Donax arundinaceus</name>
    <dbReference type="NCBI Taxonomy" id="35708"/>
    <lineage>
        <taxon>Eukaryota</taxon>
        <taxon>Viridiplantae</taxon>
        <taxon>Streptophyta</taxon>
        <taxon>Embryophyta</taxon>
        <taxon>Tracheophyta</taxon>
        <taxon>Spermatophyta</taxon>
        <taxon>Magnoliopsida</taxon>
        <taxon>Liliopsida</taxon>
        <taxon>Poales</taxon>
        <taxon>Poaceae</taxon>
        <taxon>PACMAD clade</taxon>
        <taxon>Arundinoideae</taxon>
        <taxon>Arundineae</taxon>
        <taxon>Arundo</taxon>
    </lineage>
</organism>
<evidence type="ECO:0000313" key="1">
    <source>
        <dbReference type="EMBL" id="JAD28359.1"/>
    </source>
</evidence>
<name>A0A0A8YNM5_ARUDO</name>
<sequence>MLQYPCRDAWVPLGTARRRTGQPRCTPYCCVR</sequence>
<proteinExistence type="predicted"/>
<accession>A0A0A8YNM5</accession>
<dbReference type="EMBL" id="GBRH01269536">
    <property type="protein sequence ID" value="JAD28359.1"/>
    <property type="molecule type" value="Transcribed_RNA"/>
</dbReference>